<comment type="caution">
    <text evidence="4">The sequence shown here is derived from an EMBL/GenBank/DDBJ whole genome shotgun (WGS) entry which is preliminary data.</text>
</comment>
<evidence type="ECO:0000313" key="5">
    <source>
        <dbReference type="Proteomes" id="UP001595976"/>
    </source>
</evidence>
<dbReference type="PROSITE" id="PS01124">
    <property type="entry name" value="HTH_ARAC_FAMILY_2"/>
    <property type="match status" value="1"/>
</dbReference>
<name>A0ABW0F1A6_9HYPH</name>
<sequence length="42" mass="4712">MVQGYEIGTVASSLGFERQASLTAMFKRWLGTTPTAYRRSWG</sequence>
<evidence type="ECO:0000259" key="3">
    <source>
        <dbReference type="PROSITE" id="PS01124"/>
    </source>
</evidence>
<dbReference type="EMBL" id="JBHSLI010000003">
    <property type="protein sequence ID" value="MFC5293177.1"/>
    <property type="molecule type" value="Genomic_DNA"/>
</dbReference>
<dbReference type="Proteomes" id="UP001595976">
    <property type="component" value="Unassembled WGS sequence"/>
</dbReference>
<dbReference type="SUPFAM" id="SSF46689">
    <property type="entry name" value="Homeodomain-like"/>
    <property type="match status" value="1"/>
</dbReference>
<organism evidence="4 5">
    <name type="scientific">Bosea minatitlanensis</name>
    <dbReference type="NCBI Taxonomy" id="128782"/>
    <lineage>
        <taxon>Bacteria</taxon>
        <taxon>Pseudomonadati</taxon>
        <taxon>Pseudomonadota</taxon>
        <taxon>Alphaproteobacteria</taxon>
        <taxon>Hyphomicrobiales</taxon>
        <taxon>Boseaceae</taxon>
        <taxon>Bosea</taxon>
    </lineage>
</organism>
<feature type="domain" description="HTH araC/xylS-type" evidence="3">
    <location>
        <begin position="1"/>
        <end position="40"/>
    </location>
</feature>
<gene>
    <name evidence="4" type="ORF">ACFPK2_09265</name>
</gene>
<evidence type="ECO:0000313" key="4">
    <source>
        <dbReference type="EMBL" id="MFC5293177.1"/>
    </source>
</evidence>
<protein>
    <submittedName>
        <fullName evidence="4">Helix-turn-helix domain-containing protein</fullName>
    </submittedName>
</protein>
<keyword evidence="5" id="KW-1185">Reference proteome</keyword>
<accession>A0ABW0F1A6</accession>
<keyword evidence="1" id="KW-0805">Transcription regulation</keyword>
<dbReference type="Gene3D" id="1.10.10.60">
    <property type="entry name" value="Homeodomain-like"/>
    <property type="match status" value="1"/>
</dbReference>
<keyword evidence="2" id="KW-0804">Transcription</keyword>
<dbReference type="InterPro" id="IPR018060">
    <property type="entry name" value="HTH_AraC"/>
</dbReference>
<dbReference type="GeneID" id="92352676"/>
<dbReference type="InterPro" id="IPR009057">
    <property type="entry name" value="Homeodomain-like_sf"/>
</dbReference>
<evidence type="ECO:0000256" key="1">
    <source>
        <dbReference type="ARBA" id="ARBA00023015"/>
    </source>
</evidence>
<proteinExistence type="predicted"/>
<reference evidence="5" key="1">
    <citation type="journal article" date="2019" name="Int. J. Syst. Evol. Microbiol.">
        <title>The Global Catalogue of Microorganisms (GCM) 10K type strain sequencing project: providing services to taxonomists for standard genome sequencing and annotation.</title>
        <authorList>
            <consortium name="The Broad Institute Genomics Platform"/>
            <consortium name="The Broad Institute Genome Sequencing Center for Infectious Disease"/>
            <person name="Wu L."/>
            <person name="Ma J."/>
        </authorList>
    </citation>
    <scope>NUCLEOTIDE SEQUENCE [LARGE SCALE GENOMIC DNA]</scope>
    <source>
        <strain evidence="5">CGMCC 1.15643</strain>
    </source>
</reference>
<dbReference type="Pfam" id="PF12833">
    <property type="entry name" value="HTH_18"/>
    <property type="match status" value="1"/>
</dbReference>
<evidence type="ECO:0000256" key="2">
    <source>
        <dbReference type="ARBA" id="ARBA00023163"/>
    </source>
</evidence>
<dbReference type="RefSeq" id="WP_003500177.1">
    <property type="nucleotide sequence ID" value="NZ_JAOAOS010000006.1"/>
</dbReference>